<dbReference type="GO" id="GO:0005975">
    <property type="term" value="P:carbohydrate metabolic process"/>
    <property type="evidence" value="ECO:0007669"/>
    <property type="project" value="InterPro"/>
</dbReference>
<reference evidence="2" key="1">
    <citation type="submission" date="2018-06" db="EMBL/GenBank/DDBJ databases">
        <authorList>
            <person name="Zhirakovskaya E."/>
        </authorList>
    </citation>
    <scope>NUCLEOTIDE SEQUENCE</scope>
</reference>
<dbReference type="CDD" id="cd02955">
    <property type="entry name" value="SSP411"/>
    <property type="match status" value="1"/>
</dbReference>
<dbReference type="InterPro" id="IPR008928">
    <property type="entry name" value="6-hairpin_glycosidase_sf"/>
</dbReference>
<dbReference type="PANTHER" id="PTHR42899">
    <property type="entry name" value="SPERMATOGENESIS-ASSOCIATED PROTEIN 20"/>
    <property type="match status" value="1"/>
</dbReference>
<dbReference type="InterPro" id="IPR024705">
    <property type="entry name" value="Ssp411"/>
</dbReference>
<proteinExistence type="predicted"/>
<dbReference type="Gene3D" id="3.40.30.10">
    <property type="entry name" value="Glutaredoxin"/>
    <property type="match status" value="1"/>
</dbReference>
<protein>
    <submittedName>
        <fullName evidence="2">Uncharacterized protein YyaL</fullName>
    </submittedName>
</protein>
<name>A0A3B0ZYA1_9ZZZZ</name>
<organism evidence="2">
    <name type="scientific">hydrothermal vent metagenome</name>
    <dbReference type="NCBI Taxonomy" id="652676"/>
    <lineage>
        <taxon>unclassified sequences</taxon>
        <taxon>metagenomes</taxon>
        <taxon>ecological metagenomes</taxon>
    </lineage>
</organism>
<dbReference type="PIRSF" id="PIRSF006402">
    <property type="entry name" value="UCP006402_thioredoxin"/>
    <property type="match status" value="1"/>
</dbReference>
<dbReference type="InterPro" id="IPR012341">
    <property type="entry name" value="6hp_glycosidase-like_sf"/>
</dbReference>
<accession>A0A3B0ZYA1</accession>
<dbReference type="InterPro" id="IPR004879">
    <property type="entry name" value="Ssp411-like_TRX"/>
</dbReference>
<dbReference type="Pfam" id="PF03190">
    <property type="entry name" value="Thioredox_DsbH"/>
    <property type="match status" value="1"/>
</dbReference>
<dbReference type="AlphaFoldDB" id="A0A3B0ZYA1"/>
<gene>
    <name evidence="2" type="ORF">MNBD_GAMMA21-2063</name>
</gene>
<dbReference type="PANTHER" id="PTHR42899:SF1">
    <property type="entry name" value="SPERMATOGENESIS-ASSOCIATED PROTEIN 20"/>
    <property type="match status" value="1"/>
</dbReference>
<dbReference type="EMBL" id="UOFR01000025">
    <property type="protein sequence ID" value="VAW94230.1"/>
    <property type="molecule type" value="Genomic_DNA"/>
</dbReference>
<evidence type="ECO:0000259" key="1">
    <source>
        <dbReference type="Pfam" id="PF03190"/>
    </source>
</evidence>
<dbReference type="SUPFAM" id="SSF48208">
    <property type="entry name" value="Six-hairpin glycosidases"/>
    <property type="match status" value="1"/>
</dbReference>
<dbReference type="InterPro" id="IPR036249">
    <property type="entry name" value="Thioredoxin-like_sf"/>
</dbReference>
<dbReference type="Gene3D" id="1.50.10.10">
    <property type="match status" value="1"/>
</dbReference>
<feature type="domain" description="Spermatogenesis-associated protein 20-like TRX" evidence="1">
    <location>
        <begin position="9"/>
        <end position="171"/>
    </location>
</feature>
<sequence>MNDAHKTVNRLNDSTSPYLLQHADNPVDWWPWCQQALDAAKQENKLVLLSIGYSACHWCHVMAHESFEDQATADIMNTYFINIKVDREQRPDLDKIYQTAHQMLNQRPGGWPLTMILTPEDQIPFFAGTYFPVDEKHGMPPFKDVLLRINEFYHDNPAQIDEQNASLISALDSLINTTSHTDELNSAPLDQARRQLEQQFDNEHAGFGKAPKFPHPTNLVRLLRHWNATQLTGNEDNRAKDMLFISLQAMAAGGLYDQLRGGFFRYSVDDLWMIPHFEKMLYDNGPLLGLYAQAAKIFNDLSFERICTETANWIIEEMQSTEGGYFSTLDADSEGKEGKFYVWTPEQVKSILNEQEFPLFAAVYGLDRKANFEGHWHLHMFNSIEALAQKKDISVNDALTNINRAKQKLLTVRNTRIHPGRDEKILVAWNALMIKGMAQAGRLLQKPDFIFSAQRACDFIFKIMFSKGRLYANYKDGSADIMAYLDDYAFMLDALLELLSAQWQSKYLSFAIELAESLLEHFEDKEAGGFYFTAHDHEKLIQRPKPISDEAIPSGNAVATYALARLGHLLSEPRYIAASEHTIANAWNSLGQAPYAHAAMLDALEEHLYPPSIIIIRGNEEQKQMWEDSINATFNARTMYFYIDRNEEGLNTAIAKKAPAADKDIAYLCSGKQCLPPCETIDELAEQLSR</sequence>
<dbReference type="SUPFAM" id="SSF52833">
    <property type="entry name" value="Thioredoxin-like"/>
    <property type="match status" value="1"/>
</dbReference>
<evidence type="ECO:0000313" key="2">
    <source>
        <dbReference type="EMBL" id="VAW94230.1"/>
    </source>
</evidence>